<gene>
    <name evidence="2" type="ORF">E6K78_02350</name>
</gene>
<feature type="transmembrane region" description="Helical" evidence="1">
    <location>
        <begin position="36"/>
        <end position="58"/>
    </location>
</feature>
<keyword evidence="1" id="KW-1133">Transmembrane helix</keyword>
<accession>A0A538TWV1</accession>
<dbReference type="Proteomes" id="UP000316609">
    <property type="component" value="Unassembled WGS sequence"/>
</dbReference>
<evidence type="ECO:0000313" key="2">
    <source>
        <dbReference type="EMBL" id="TMQ68107.1"/>
    </source>
</evidence>
<keyword evidence="1" id="KW-0812">Transmembrane</keyword>
<comment type="caution">
    <text evidence="2">The sequence shown here is derived from an EMBL/GenBank/DDBJ whole genome shotgun (WGS) entry which is preliminary data.</text>
</comment>
<keyword evidence="1" id="KW-0472">Membrane</keyword>
<reference evidence="2 3" key="1">
    <citation type="journal article" date="2019" name="Nat. Microbiol.">
        <title>Mediterranean grassland soil C-N compound turnover is dependent on rainfall and depth, and is mediated by genomically divergent microorganisms.</title>
        <authorList>
            <person name="Diamond S."/>
            <person name="Andeer P.F."/>
            <person name="Li Z."/>
            <person name="Crits-Christoph A."/>
            <person name="Burstein D."/>
            <person name="Anantharaman K."/>
            <person name="Lane K.R."/>
            <person name="Thomas B.C."/>
            <person name="Pan C."/>
            <person name="Northen T.R."/>
            <person name="Banfield J.F."/>
        </authorList>
    </citation>
    <scope>NUCLEOTIDE SEQUENCE [LARGE SCALE GENOMIC DNA]</scope>
    <source>
        <strain evidence="2">WS_8</strain>
    </source>
</reference>
<dbReference type="InterPro" id="IPR011989">
    <property type="entry name" value="ARM-like"/>
</dbReference>
<sequence length="383" mass="41925">MRAARPGTPLALDARLKPLAGRAETSDAMVPSPFDLALPAPLAAAILAASITAALFFWRAQKRRERIRARRSLRGFQRTMVRFLARRASAADLRRAAREAGEGIFWAALETASLRLARRERLRLAVALGRDAHSAAERLALRDDSPWRRVLAARRLSLVPSLESRRALRRALARGPETVAMAAAQSLARCRDRAALGWLVRHPNTLAGRSHASRMALLRAFGPHAAPILKDALEGGIDNLGFERAIIEVLGERGYRPACLLLERRLASEDLDLRVSAARALGRLRADGCATSLLAALRDHAWQVRAQAARSLGLTRASIAVPLLAARLTDPSWWVRRHAAYALLELGDDGRIALRRAAEASPDPYAREMAAEALDSRTRRGVA</sequence>
<dbReference type="Gene3D" id="1.25.10.10">
    <property type="entry name" value="Leucine-rich Repeat Variant"/>
    <property type="match status" value="1"/>
</dbReference>
<proteinExistence type="predicted"/>
<organism evidence="2 3">
    <name type="scientific">Eiseniibacteriota bacterium</name>
    <dbReference type="NCBI Taxonomy" id="2212470"/>
    <lineage>
        <taxon>Bacteria</taxon>
        <taxon>Candidatus Eiseniibacteriota</taxon>
    </lineage>
</organism>
<dbReference type="InterPro" id="IPR016024">
    <property type="entry name" value="ARM-type_fold"/>
</dbReference>
<dbReference type="InterPro" id="IPR004155">
    <property type="entry name" value="PBS_lyase_HEAT"/>
</dbReference>
<dbReference type="AlphaFoldDB" id="A0A538TWV1"/>
<evidence type="ECO:0000313" key="3">
    <source>
        <dbReference type="Proteomes" id="UP000316609"/>
    </source>
</evidence>
<dbReference type="Pfam" id="PF13646">
    <property type="entry name" value="HEAT_2"/>
    <property type="match status" value="1"/>
</dbReference>
<evidence type="ECO:0008006" key="4">
    <source>
        <dbReference type="Google" id="ProtNLM"/>
    </source>
</evidence>
<dbReference type="EMBL" id="VBOY01000016">
    <property type="protein sequence ID" value="TMQ68107.1"/>
    <property type="molecule type" value="Genomic_DNA"/>
</dbReference>
<dbReference type="SUPFAM" id="SSF48371">
    <property type="entry name" value="ARM repeat"/>
    <property type="match status" value="1"/>
</dbReference>
<name>A0A538TWV1_UNCEI</name>
<evidence type="ECO:0000256" key="1">
    <source>
        <dbReference type="SAM" id="Phobius"/>
    </source>
</evidence>
<dbReference type="SMART" id="SM00567">
    <property type="entry name" value="EZ_HEAT"/>
    <property type="match status" value="5"/>
</dbReference>
<protein>
    <recommendedName>
        <fullName evidence="4">HEAT repeat domain-containing protein</fullName>
    </recommendedName>
</protein>